<gene>
    <name evidence="1" type="ORF">EURHEDRAFT_551746</name>
</gene>
<dbReference type="AlphaFoldDB" id="A0A017SKN3"/>
<dbReference type="HOGENOM" id="CLU_1288661_0_0_1"/>
<evidence type="ECO:0000313" key="2">
    <source>
        <dbReference type="Proteomes" id="UP000019804"/>
    </source>
</evidence>
<dbReference type="EMBL" id="KK088416">
    <property type="protein sequence ID" value="EYE97336.1"/>
    <property type="molecule type" value="Genomic_DNA"/>
</dbReference>
<dbReference type="GeneID" id="63702666"/>
<sequence>MPAFPIPRPPVQPLVPYLDMEDTGLPFETALRRLHSTLTEALTFFNQLNHSFNQDIKTVSNYTKTPVLDQIWKAKVAAAKHGLPQQLPESTWQKHKAMLKAKIMGSDGSGDNYVNSSAVTTGFHDYIKRIEKDLFETIHARWPRGIKSGLEHEMTFNIALICLSYTYHRMAEFASYLQRFDKEIQHIHSVFRGFVRDAELLQISLEQNWEFWQH</sequence>
<protein>
    <submittedName>
        <fullName evidence="1">Uncharacterized protein</fullName>
    </submittedName>
</protein>
<proteinExistence type="predicted"/>
<reference evidence="2" key="1">
    <citation type="journal article" date="2014" name="Nat. Commun.">
        <title>Genomic adaptations of the halophilic Dead Sea filamentous fungus Eurotium rubrum.</title>
        <authorList>
            <person name="Kis-Papo T."/>
            <person name="Weig A.R."/>
            <person name="Riley R."/>
            <person name="Persoh D."/>
            <person name="Salamov A."/>
            <person name="Sun H."/>
            <person name="Lipzen A."/>
            <person name="Wasser S.P."/>
            <person name="Rambold G."/>
            <person name="Grigoriev I.V."/>
            <person name="Nevo E."/>
        </authorList>
    </citation>
    <scope>NUCLEOTIDE SEQUENCE [LARGE SCALE GENOMIC DNA]</scope>
    <source>
        <strain evidence="2">CBS 135680</strain>
    </source>
</reference>
<dbReference type="Proteomes" id="UP000019804">
    <property type="component" value="Unassembled WGS sequence"/>
</dbReference>
<evidence type="ECO:0000313" key="1">
    <source>
        <dbReference type="EMBL" id="EYE97336.1"/>
    </source>
</evidence>
<organism evidence="1 2">
    <name type="scientific">Aspergillus ruber (strain CBS 135680)</name>
    <dbReference type="NCBI Taxonomy" id="1388766"/>
    <lineage>
        <taxon>Eukaryota</taxon>
        <taxon>Fungi</taxon>
        <taxon>Dikarya</taxon>
        <taxon>Ascomycota</taxon>
        <taxon>Pezizomycotina</taxon>
        <taxon>Eurotiomycetes</taxon>
        <taxon>Eurotiomycetidae</taxon>
        <taxon>Eurotiales</taxon>
        <taxon>Aspergillaceae</taxon>
        <taxon>Aspergillus</taxon>
        <taxon>Aspergillus subgen. Aspergillus</taxon>
    </lineage>
</organism>
<dbReference type="OrthoDB" id="4434250at2759"/>
<dbReference type="RefSeq" id="XP_040641024.1">
    <property type="nucleotide sequence ID" value="XM_040787542.1"/>
</dbReference>
<accession>A0A017SKN3</accession>
<dbReference type="STRING" id="1388766.A0A017SKN3"/>
<keyword evidence="2" id="KW-1185">Reference proteome</keyword>
<name>A0A017SKN3_ASPRC</name>